<protein>
    <submittedName>
        <fullName evidence="1">Uncharacterized protein</fullName>
    </submittedName>
</protein>
<keyword evidence="2" id="KW-1185">Reference proteome</keyword>
<evidence type="ECO:0000313" key="2">
    <source>
        <dbReference type="Proteomes" id="UP000829494"/>
    </source>
</evidence>
<proteinExistence type="predicted"/>
<evidence type="ECO:0000313" key="1">
    <source>
        <dbReference type="EMBL" id="UNZ01234.1"/>
    </source>
</evidence>
<organism evidence="1 2">
    <name type="scientific">Streptomyces rimosus subsp. rimosus</name>
    <dbReference type="NCBI Taxonomy" id="132474"/>
    <lineage>
        <taxon>Bacteria</taxon>
        <taxon>Bacillati</taxon>
        <taxon>Actinomycetota</taxon>
        <taxon>Actinomycetes</taxon>
        <taxon>Kitasatosporales</taxon>
        <taxon>Streptomycetaceae</taxon>
        <taxon>Streptomyces</taxon>
    </lineage>
</organism>
<gene>
    <name evidence="1" type="ORF">SRIMR7_03700</name>
</gene>
<dbReference type="EMBL" id="CP094298">
    <property type="protein sequence ID" value="UNZ01234.1"/>
    <property type="molecule type" value="Genomic_DNA"/>
</dbReference>
<dbReference type="Proteomes" id="UP000829494">
    <property type="component" value="Chromosome"/>
</dbReference>
<reference evidence="1 2" key="1">
    <citation type="submission" date="2022-03" db="EMBL/GenBank/DDBJ databases">
        <title>Complete genome of Streptomyces rimosus ssp. rimosus R7 (=ATCC 10970).</title>
        <authorList>
            <person name="Beganovic S."/>
            <person name="Ruckert C."/>
            <person name="Busche T."/>
            <person name="Kalinowski J."/>
            <person name="Wittmann C."/>
        </authorList>
    </citation>
    <scope>NUCLEOTIDE SEQUENCE [LARGE SCALE GENOMIC DNA]</scope>
    <source>
        <strain evidence="1 2">R7</strain>
    </source>
</reference>
<name>A0ABY3YUA2_STRRM</name>
<sequence length="83" mass="9100">MLYLRQLGPRDLLTKPFGINGSTRRGVAVHDWTAVDCTSAPPDATAIRLHGTAVPPFLSDLGGTRWPVPNPLVRIYGDLHNLR</sequence>
<accession>A0ABY3YUA2</accession>